<evidence type="ECO:0000259" key="3">
    <source>
        <dbReference type="Pfam" id="PF00154"/>
    </source>
</evidence>
<organism evidence="4 5">
    <name type="scientific">Spiribacter vilamensis</name>
    <dbReference type="NCBI Taxonomy" id="531306"/>
    <lineage>
        <taxon>Bacteria</taxon>
        <taxon>Pseudomonadati</taxon>
        <taxon>Pseudomonadota</taxon>
        <taxon>Gammaproteobacteria</taxon>
        <taxon>Chromatiales</taxon>
        <taxon>Ectothiorhodospiraceae</taxon>
        <taxon>Spiribacter</taxon>
    </lineage>
</organism>
<evidence type="ECO:0000256" key="1">
    <source>
        <dbReference type="ARBA" id="ARBA00022763"/>
    </source>
</evidence>
<dbReference type="OrthoDB" id="9811176at2"/>
<evidence type="ECO:0000313" key="4">
    <source>
        <dbReference type="EMBL" id="RZU98087.1"/>
    </source>
</evidence>
<name>A0A4Q8CYV2_9GAMM</name>
<dbReference type="PIRSF" id="PIRSF037290">
    <property type="entry name" value="UCP037290"/>
    <property type="match status" value="1"/>
</dbReference>
<sequence length="224" mass="23902">MKEAIHELLDQPGIWRANTPHRGPSSPARDHVPSGFAALDRALPGGGFPGSALTEILYEAHGVGELRLVMPALARLSRSGRWIAMIAPPFVPYAPALAAQGIDLSRLLVIHPNDGPQALWSVEQALRSGTCAAVMAWPSHCDDRSLRRLQLAAESGDSVGMLFRDSTAATERSPAALRLALGESSGQQLNIRVLKCRGTPPGAVALDSWSTAPVRPQHPLPLEE</sequence>
<dbReference type="EMBL" id="SHLI01000001">
    <property type="protein sequence ID" value="RZU98087.1"/>
    <property type="molecule type" value="Genomic_DNA"/>
</dbReference>
<dbReference type="Proteomes" id="UP000292298">
    <property type="component" value="Unassembled WGS sequence"/>
</dbReference>
<keyword evidence="5" id="KW-1185">Reference proteome</keyword>
<dbReference type="Gene3D" id="3.40.50.300">
    <property type="entry name" value="P-loop containing nucleotide triphosphate hydrolases"/>
    <property type="match status" value="1"/>
</dbReference>
<dbReference type="PANTHER" id="PTHR35369:SF3">
    <property type="entry name" value="TRANSLESION DNA SYNTHESIS-ASSOCIATED PROTEIN IMUA"/>
    <property type="match status" value="1"/>
</dbReference>
<feature type="domain" description="RecA-like N-terminal" evidence="3">
    <location>
        <begin position="30"/>
        <end position="133"/>
    </location>
</feature>
<feature type="region of interest" description="Disordered" evidence="2">
    <location>
        <begin position="205"/>
        <end position="224"/>
    </location>
</feature>
<dbReference type="AlphaFoldDB" id="A0A4Q8CYV2"/>
<keyword evidence="1" id="KW-0227">DNA damage</keyword>
<dbReference type="SUPFAM" id="SSF52540">
    <property type="entry name" value="P-loop containing nucleoside triphosphate hydrolases"/>
    <property type="match status" value="1"/>
</dbReference>
<dbReference type="InterPro" id="IPR027417">
    <property type="entry name" value="P-loop_NTPase"/>
</dbReference>
<dbReference type="NCBIfam" id="NF033429">
    <property type="entry name" value="ImuA_translesion"/>
    <property type="match status" value="1"/>
</dbReference>
<proteinExistence type="predicted"/>
<dbReference type="InterPro" id="IPR047610">
    <property type="entry name" value="ImuA_translesion"/>
</dbReference>
<dbReference type="RefSeq" id="WP_130502430.1">
    <property type="nucleotide sequence ID" value="NZ_SHLI01000001.1"/>
</dbReference>
<comment type="caution">
    <text evidence="4">The sequence shown here is derived from an EMBL/GenBank/DDBJ whole genome shotgun (WGS) entry which is preliminary data.</text>
</comment>
<dbReference type="InterPro" id="IPR050356">
    <property type="entry name" value="SulA_CellDiv_inhibitor"/>
</dbReference>
<gene>
    <name evidence="4" type="ORF">EV698_0323</name>
</gene>
<reference evidence="4 5" key="1">
    <citation type="submission" date="2019-02" db="EMBL/GenBank/DDBJ databases">
        <title>Genomic Encyclopedia of Type Strains, Phase IV (KMG-IV): sequencing the most valuable type-strain genomes for metagenomic binning, comparative biology and taxonomic classification.</title>
        <authorList>
            <person name="Goeker M."/>
        </authorList>
    </citation>
    <scope>NUCLEOTIDE SEQUENCE [LARGE SCALE GENOMIC DNA]</scope>
    <source>
        <strain evidence="4 5">DSM 21056</strain>
    </source>
</reference>
<dbReference type="GO" id="GO:0006281">
    <property type="term" value="P:DNA repair"/>
    <property type="evidence" value="ECO:0007669"/>
    <property type="project" value="TreeGrafter"/>
</dbReference>
<dbReference type="InterPro" id="IPR049428">
    <property type="entry name" value="RecA-like_N"/>
</dbReference>
<evidence type="ECO:0000313" key="5">
    <source>
        <dbReference type="Proteomes" id="UP000292298"/>
    </source>
</evidence>
<evidence type="ECO:0000256" key="2">
    <source>
        <dbReference type="SAM" id="MobiDB-lite"/>
    </source>
</evidence>
<dbReference type="InterPro" id="IPR017166">
    <property type="entry name" value="UCP037290"/>
</dbReference>
<dbReference type="PANTHER" id="PTHR35369">
    <property type="entry name" value="BLR3025 PROTEIN-RELATED"/>
    <property type="match status" value="1"/>
</dbReference>
<dbReference type="Pfam" id="PF00154">
    <property type="entry name" value="RecA_N"/>
    <property type="match status" value="1"/>
</dbReference>
<protein>
    <submittedName>
        <fullName evidence="4">Cell division inhibitor SulA/protein ImuA</fullName>
    </submittedName>
</protein>
<accession>A0A4Q8CYV2</accession>